<feature type="region of interest" description="Disordered" evidence="1">
    <location>
        <begin position="31"/>
        <end position="67"/>
    </location>
</feature>
<dbReference type="AlphaFoldDB" id="A0A8T0G8J9"/>
<accession>A0A8T0G8J9</accession>
<dbReference type="Proteomes" id="UP000822688">
    <property type="component" value="Chromosome 12"/>
</dbReference>
<evidence type="ECO:0000313" key="2">
    <source>
        <dbReference type="EMBL" id="KAG0555606.1"/>
    </source>
</evidence>
<reference evidence="2" key="1">
    <citation type="submission" date="2020-06" db="EMBL/GenBank/DDBJ databases">
        <title>WGS assembly of Ceratodon purpureus strain R40.</title>
        <authorList>
            <person name="Carey S.B."/>
            <person name="Jenkins J."/>
            <person name="Shu S."/>
            <person name="Lovell J.T."/>
            <person name="Sreedasyam A."/>
            <person name="Maumus F."/>
            <person name="Tiley G.P."/>
            <person name="Fernandez-Pozo N."/>
            <person name="Barry K."/>
            <person name="Chen C."/>
            <person name="Wang M."/>
            <person name="Lipzen A."/>
            <person name="Daum C."/>
            <person name="Saski C.A."/>
            <person name="Payton A.C."/>
            <person name="Mcbreen J.C."/>
            <person name="Conrad R.E."/>
            <person name="Kollar L.M."/>
            <person name="Olsson S."/>
            <person name="Huttunen S."/>
            <person name="Landis J.B."/>
            <person name="Wickett N.J."/>
            <person name="Johnson M.G."/>
            <person name="Rensing S.A."/>
            <person name="Grimwood J."/>
            <person name="Schmutz J."/>
            <person name="Mcdaniel S.F."/>
        </authorList>
    </citation>
    <scope>NUCLEOTIDE SEQUENCE</scope>
    <source>
        <strain evidence="2">R40</strain>
    </source>
</reference>
<evidence type="ECO:0000313" key="3">
    <source>
        <dbReference type="Proteomes" id="UP000822688"/>
    </source>
</evidence>
<proteinExistence type="predicted"/>
<dbReference type="EMBL" id="CM026433">
    <property type="protein sequence ID" value="KAG0555606.1"/>
    <property type="molecule type" value="Genomic_DNA"/>
</dbReference>
<name>A0A8T0G8J9_CERPU</name>
<gene>
    <name evidence="2" type="ORF">KC19_12G181300</name>
</gene>
<protein>
    <submittedName>
        <fullName evidence="2">Uncharacterized protein</fullName>
    </submittedName>
</protein>
<comment type="caution">
    <text evidence="2">The sequence shown here is derived from an EMBL/GenBank/DDBJ whole genome shotgun (WGS) entry which is preliminary data.</text>
</comment>
<keyword evidence="3" id="KW-1185">Reference proteome</keyword>
<feature type="compositionally biased region" description="Polar residues" evidence="1">
    <location>
        <begin position="51"/>
        <end position="61"/>
    </location>
</feature>
<sequence length="151" mass="16756">MCFNCSFFHQPPLSSSQILLETPNSNFGSSPFLQPFVPSRNPTSPIPPHPNSSTSATQPNTHHLAPPNECHMAQILDMVTIEGKSPSVPSSTIPISQHAHKSSTQTPNASQFTSFLQLWYSLWRALGELQQSFSLESPVRILDVWVLFLRS</sequence>
<evidence type="ECO:0000256" key="1">
    <source>
        <dbReference type="SAM" id="MobiDB-lite"/>
    </source>
</evidence>
<organism evidence="2 3">
    <name type="scientific">Ceratodon purpureus</name>
    <name type="common">Fire moss</name>
    <name type="synonym">Dicranum purpureum</name>
    <dbReference type="NCBI Taxonomy" id="3225"/>
    <lineage>
        <taxon>Eukaryota</taxon>
        <taxon>Viridiplantae</taxon>
        <taxon>Streptophyta</taxon>
        <taxon>Embryophyta</taxon>
        <taxon>Bryophyta</taxon>
        <taxon>Bryophytina</taxon>
        <taxon>Bryopsida</taxon>
        <taxon>Dicranidae</taxon>
        <taxon>Pseudoditrichales</taxon>
        <taxon>Ditrichaceae</taxon>
        <taxon>Ceratodon</taxon>
    </lineage>
</organism>